<sequence length="101" mass="11530">MRWRSPFGGRSVEVTCTLEVENTFEALHAHVRLDGGVVIEPGDEVLVHGDPVQVPFGETRILRRRATIRRAGAVERLWTRLTGDFEFMELCEFSFSGEQLR</sequence>
<comment type="caution">
    <text evidence="1">The sequence shown here is derived from an EMBL/GenBank/DDBJ whole genome shotgun (WGS) entry which is preliminary data.</text>
</comment>
<dbReference type="RefSeq" id="WP_129222592.1">
    <property type="nucleotide sequence ID" value="NZ_QYBB01000001.1"/>
</dbReference>
<protein>
    <submittedName>
        <fullName evidence="1">Uncharacterized protein</fullName>
    </submittedName>
</protein>
<dbReference type="Proteomes" id="UP000290759">
    <property type="component" value="Unassembled WGS sequence"/>
</dbReference>
<organism evidence="1 2">
    <name type="scientific">Lichenibacterium minor</name>
    <dbReference type="NCBI Taxonomy" id="2316528"/>
    <lineage>
        <taxon>Bacteria</taxon>
        <taxon>Pseudomonadati</taxon>
        <taxon>Pseudomonadota</taxon>
        <taxon>Alphaproteobacteria</taxon>
        <taxon>Hyphomicrobiales</taxon>
        <taxon>Lichenihabitantaceae</taxon>
        <taxon>Lichenibacterium</taxon>
    </lineage>
</organism>
<accession>A0A4Q2UAB2</accession>
<reference evidence="1 2" key="2">
    <citation type="submission" date="2019-02" db="EMBL/GenBank/DDBJ databases">
        <title>'Lichenibacterium ramalinii' gen. nov. sp. nov., 'Lichenibacterium minor' gen. nov. sp. nov.</title>
        <authorList>
            <person name="Pankratov T."/>
        </authorList>
    </citation>
    <scope>NUCLEOTIDE SEQUENCE [LARGE SCALE GENOMIC DNA]</scope>
    <source>
        <strain evidence="1 2">RmlP026</strain>
    </source>
</reference>
<gene>
    <name evidence="1" type="ORF">D3273_00310</name>
</gene>
<dbReference type="EMBL" id="QYBB01000001">
    <property type="protein sequence ID" value="RYC33733.1"/>
    <property type="molecule type" value="Genomic_DNA"/>
</dbReference>
<evidence type="ECO:0000313" key="1">
    <source>
        <dbReference type="EMBL" id="RYC33733.1"/>
    </source>
</evidence>
<evidence type="ECO:0000313" key="2">
    <source>
        <dbReference type="Proteomes" id="UP000290759"/>
    </source>
</evidence>
<dbReference type="OrthoDB" id="7507446at2"/>
<name>A0A4Q2UAB2_9HYPH</name>
<reference evidence="1 2" key="1">
    <citation type="submission" date="2018-12" db="EMBL/GenBank/DDBJ databases">
        <authorList>
            <person name="Grouzdev D.S."/>
            <person name="Krutkina M.S."/>
        </authorList>
    </citation>
    <scope>NUCLEOTIDE SEQUENCE [LARGE SCALE GENOMIC DNA]</scope>
    <source>
        <strain evidence="1 2">RmlP026</strain>
    </source>
</reference>
<keyword evidence="2" id="KW-1185">Reference proteome</keyword>
<proteinExistence type="predicted"/>
<dbReference type="AlphaFoldDB" id="A0A4Q2UAB2"/>